<protein>
    <recommendedName>
        <fullName evidence="4">Anaphase-promoting complex subunit 4 WD40 domain-containing protein</fullName>
    </recommendedName>
</protein>
<dbReference type="SUPFAM" id="SSF50978">
    <property type="entry name" value="WD40 repeat-like"/>
    <property type="match status" value="1"/>
</dbReference>
<dbReference type="HOGENOM" id="CLU_045140_0_0_1"/>
<sequence length="481" mass="52745">MVQAFPFLSFRRSSPKAVDLPIFSHQILAKNLYRLNSLKLNGNGLLAAGNEDGVIVIFNLFSEVDGPQQVRLLGFEAGGVSDLLWIDTETLAVGTTRGWLVVYSMKNEAVRVYPAVPFPNLSLVATQARFSEVSNVKAHGDGVSHISVENIDYCSTTQTLVSVGEGVGSIKVWKFTPEDGRLTPRPMPSETTAYHLPRFVKFTDNRSKIMVGYFQNAQVQLYSMQPWMLVNEHILGEDQDAITSSSGNAFLLHESGLLANLNLIRGLDFYDASTFVRKHSAVFPIHECNQGLATLRGGSYLACAASDGSIHIFQTHDASLALKLKIPGRAHQIDAIHASNCGNSEFLVASSCVEGKASVLTVWCYKKFNQTNKKQNTESDRSTIRLVILCIAISFASHFIASISPLVQQQILSRFTRDTNAHSPPKMTRLGSELVRDDSSDTTSQPDSKTSSIPTPTARSVAIRKAHTRPESEMSLEVIAL</sequence>
<dbReference type="AlphaFoldDB" id="A0A067S7L5"/>
<name>A0A067S7L5_GALM3</name>
<feature type="compositionally biased region" description="Low complexity" evidence="1">
    <location>
        <begin position="441"/>
        <end position="452"/>
    </location>
</feature>
<evidence type="ECO:0000313" key="2">
    <source>
        <dbReference type="EMBL" id="KDR66850.1"/>
    </source>
</evidence>
<evidence type="ECO:0000313" key="3">
    <source>
        <dbReference type="Proteomes" id="UP000027222"/>
    </source>
</evidence>
<dbReference type="InterPro" id="IPR036322">
    <property type="entry name" value="WD40_repeat_dom_sf"/>
</dbReference>
<gene>
    <name evidence="2" type="ORF">GALMADRAFT_147508</name>
</gene>
<organism evidence="2 3">
    <name type="scientific">Galerina marginata (strain CBS 339.88)</name>
    <dbReference type="NCBI Taxonomy" id="685588"/>
    <lineage>
        <taxon>Eukaryota</taxon>
        <taxon>Fungi</taxon>
        <taxon>Dikarya</taxon>
        <taxon>Basidiomycota</taxon>
        <taxon>Agaricomycotina</taxon>
        <taxon>Agaricomycetes</taxon>
        <taxon>Agaricomycetidae</taxon>
        <taxon>Agaricales</taxon>
        <taxon>Agaricineae</taxon>
        <taxon>Strophariaceae</taxon>
        <taxon>Galerina</taxon>
    </lineage>
</organism>
<feature type="region of interest" description="Disordered" evidence="1">
    <location>
        <begin position="418"/>
        <end position="459"/>
    </location>
</feature>
<evidence type="ECO:0000256" key="1">
    <source>
        <dbReference type="SAM" id="MobiDB-lite"/>
    </source>
</evidence>
<dbReference type="Proteomes" id="UP000027222">
    <property type="component" value="Unassembled WGS sequence"/>
</dbReference>
<dbReference type="InterPro" id="IPR015943">
    <property type="entry name" value="WD40/YVTN_repeat-like_dom_sf"/>
</dbReference>
<dbReference type="EMBL" id="KL142419">
    <property type="protein sequence ID" value="KDR66850.1"/>
    <property type="molecule type" value="Genomic_DNA"/>
</dbReference>
<keyword evidence="3" id="KW-1185">Reference proteome</keyword>
<dbReference type="OrthoDB" id="3238562at2759"/>
<reference evidence="3" key="1">
    <citation type="journal article" date="2014" name="Proc. Natl. Acad. Sci. U.S.A.">
        <title>Extensive sampling of basidiomycete genomes demonstrates inadequacy of the white-rot/brown-rot paradigm for wood decay fungi.</title>
        <authorList>
            <person name="Riley R."/>
            <person name="Salamov A.A."/>
            <person name="Brown D.W."/>
            <person name="Nagy L.G."/>
            <person name="Floudas D."/>
            <person name="Held B.W."/>
            <person name="Levasseur A."/>
            <person name="Lombard V."/>
            <person name="Morin E."/>
            <person name="Otillar R."/>
            <person name="Lindquist E.A."/>
            <person name="Sun H."/>
            <person name="LaButti K.M."/>
            <person name="Schmutz J."/>
            <person name="Jabbour D."/>
            <person name="Luo H."/>
            <person name="Baker S.E."/>
            <person name="Pisabarro A.G."/>
            <person name="Walton J.D."/>
            <person name="Blanchette R.A."/>
            <person name="Henrissat B."/>
            <person name="Martin F."/>
            <person name="Cullen D."/>
            <person name="Hibbett D.S."/>
            <person name="Grigoriev I.V."/>
        </authorList>
    </citation>
    <scope>NUCLEOTIDE SEQUENCE [LARGE SCALE GENOMIC DNA]</scope>
    <source>
        <strain evidence="3">CBS 339.88</strain>
    </source>
</reference>
<evidence type="ECO:0008006" key="4">
    <source>
        <dbReference type="Google" id="ProtNLM"/>
    </source>
</evidence>
<accession>A0A067S7L5</accession>
<proteinExistence type="predicted"/>
<dbReference type="Gene3D" id="2.130.10.10">
    <property type="entry name" value="YVTN repeat-like/Quinoprotein amine dehydrogenase"/>
    <property type="match status" value="2"/>
</dbReference>